<evidence type="ECO:0000256" key="1">
    <source>
        <dbReference type="SAM" id="Phobius"/>
    </source>
</evidence>
<evidence type="ECO:0000313" key="3">
    <source>
        <dbReference type="Proteomes" id="UP000295554"/>
    </source>
</evidence>
<evidence type="ECO:0000313" key="2">
    <source>
        <dbReference type="EMBL" id="TDG14890.1"/>
    </source>
</evidence>
<dbReference type="Proteomes" id="UP000295554">
    <property type="component" value="Unassembled WGS sequence"/>
</dbReference>
<protein>
    <submittedName>
        <fullName evidence="2">Uncharacterized protein</fullName>
    </submittedName>
</protein>
<dbReference type="AlphaFoldDB" id="A0A4R5LU56"/>
<sequence length="104" mass="10894">MLRGMILVGLVVIASVLVRVDGDPARPASAALIQAGDCLDQRVTQTPAIQSPGSGSGLSVRGLAAMLGIGVLTIMFFLPAALLSELLMRRGKNPEHSEVTWEGR</sequence>
<comment type="caution">
    <text evidence="2">The sequence shown here is derived from an EMBL/GenBank/DDBJ whole genome shotgun (WGS) entry which is preliminary data.</text>
</comment>
<proteinExistence type="predicted"/>
<feature type="transmembrane region" description="Helical" evidence="1">
    <location>
        <begin position="59"/>
        <end position="83"/>
    </location>
</feature>
<accession>A0A4R5LU56</accession>
<gene>
    <name evidence="2" type="ORF">E2F43_01205</name>
</gene>
<dbReference type="OrthoDB" id="5741023at2"/>
<keyword evidence="1" id="KW-1133">Transmembrane helix</keyword>
<keyword evidence="1" id="KW-0472">Membrane</keyword>
<reference evidence="2 3" key="1">
    <citation type="submission" date="2019-03" db="EMBL/GenBank/DDBJ databases">
        <title>Seongchinamella monodicae gen. nov., sp. nov., a novel member of the Gammaproteobacteria isolated from a tidal mudflat of beach.</title>
        <authorList>
            <person name="Yang H.G."/>
            <person name="Kang J.W."/>
            <person name="Lee S.D."/>
        </authorList>
    </citation>
    <scope>NUCLEOTIDE SEQUENCE [LARGE SCALE GENOMIC DNA]</scope>
    <source>
        <strain evidence="2 3">GH4-78</strain>
    </source>
</reference>
<keyword evidence="3" id="KW-1185">Reference proteome</keyword>
<keyword evidence="1" id="KW-0812">Transmembrane</keyword>
<name>A0A4R5LU56_9GAMM</name>
<dbReference type="EMBL" id="SMSE01000001">
    <property type="protein sequence ID" value="TDG14890.1"/>
    <property type="molecule type" value="Genomic_DNA"/>
</dbReference>
<dbReference type="RefSeq" id="WP_133209055.1">
    <property type="nucleotide sequence ID" value="NZ_SMSE01000001.1"/>
</dbReference>
<organism evidence="2 3">
    <name type="scientific">Seongchinamella unica</name>
    <dbReference type="NCBI Taxonomy" id="2547392"/>
    <lineage>
        <taxon>Bacteria</taxon>
        <taxon>Pseudomonadati</taxon>
        <taxon>Pseudomonadota</taxon>
        <taxon>Gammaproteobacteria</taxon>
        <taxon>Cellvibrionales</taxon>
        <taxon>Halieaceae</taxon>
        <taxon>Seongchinamella</taxon>
    </lineage>
</organism>